<evidence type="ECO:0000313" key="1">
    <source>
        <dbReference type="EMBL" id="GIP17790.1"/>
    </source>
</evidence>
<protein>
    <submittedName>
        <fullName evidence="1">Uncharacterized protein</fullName>
    </submittedName>
</protein>
<sequence>MTAPIKLTQEDRKKFQEGLKTMKPAEILELMNFVDSWSGLFTNKDLRFMKSCIGKRCERLLRNAVKNFSFDDKK</sequence>
<name>A0A919YQG3_9BACL</name>
<dbReference type="EMBL" id="BOSE01000006">
    <property type="protein sequence ID" value="GIP17790.1"/>
    <property type="molecule type" value="Genomic_DNA"/>
</dbReference>
<comment type="caution">
    <text evidence="1">The sequence shown here is derived from an EMBL/GenBank/DDBJ whole genome shotgun (WGS) entry which is preliminary data.</text>
</comment>
<dbReference type="Proteomes" id="UP000683139">
    <property type="component" value="Unassembled WGS sequence"/>
</dbReference>
<accession>A0A919YQG3</accession>
<reference evidence="1" key="1">
    <citation type="submission" date="2021-03" db="EMBL/GenBank/DDBJ databases">
        <title>Antimicrobial resistance genes in bacteria isolated from Japanese honey, and their potential for conferring macrolide and lincosamide resistance in the American foulbrood pathogen Paenibacillus larvae.</title>
        <authorList>
            <person name="Okamoto M."/>
            <person name="Kumagai M."/>
            <person name="Kanamori H."/>
            <person name="Takamatsu D."/>
        </authorList>
    </citation>
    <scope>NUCLEOTIDE SEQUENCE</scope>
    <source>
        <strain evidence="1">J40TS1</strain>
    </source>
</reference>
<gene>
    <name evidence="1" type="ORF">J40TS1_34320</name>
</gene>
<keyword evidence="2" id="KW-1185">Reference proteome</keyword>
<dbReference type="AlphaFoldDB" id="A0A919YQG3"/>
<proteinExistence type="predicted"/>
<organism evidence="1 2">
    <name type="scientific">Paenibacillus montaniterrae</name>
    <dbReference type="NCBI Taxonomy" id="429341"/>
    <lineage>
        <taxon>Bacteria</taxon>
        <taxon>Bacillati</taxon>
        <taxon>Bacillota</taxon>
        <taxon>Bacilli</taxon>
        <taxon>Bacillales</taxon>
        <taxon>Paenibacillaceae</taxon>
        <taxon>Paenibacillus</taxon>
    </lineage>
</organism>
<evidence type="ECO:0000313" key="2">
    <source>
        <dbReference type="Proteomes" id="UP000683139"/>
    </source>
</evidence>
<dbReference type="RefSeq" id="WP_213517460.1">
    <property type="nucleotide sequence ID" value="NZ_BOSE01000006.1"/>
</dbReference>